<evidence type="ECO:0000313" key="5">
    <source>
        <dbReference type="EMBL" id="RHY15550.1"/>
    </source>
</evidence>
<dbReference type="Gene3D" id="3.30.300.220">
    <property type="match status" value="1"/>
</dbReference>
<dbReference type="Gene3D" id="1.10.12.10">
    <property type="entry name" value="Lyase 2-enoyl-coa Hydratase, Chain A, domain 2"/>
    <property type="match status" value="1"/>
</dbReference>
<dbReference type="Proteomes" id="UP000266643">
    <property type="component" value="Unassembled WGS sequence"/>
</dbReference>
<dbReference type="Pfam" id="PF00378">
    <property type="entry name" value="ECH_1"/>
    <property type="match status" value="1"/>
</dbReference>
<dbReference type="PANTHER" id="PTHR11941:SF54">
    <property type="entry name" value="ENOYL-COA HYDRATASE, MITOCHONDRIAL"/>
    <property type="match status" value="1"/>
</dbReference>
<dbReference type="GO" id="GO:0016836">
    <property type="term" value="F:hydro-lyase activity"/>
    <property type="evidence" value="ECO:0007669"/>
    <property type="project" value="UniProtKB-ARBA"/>
</dbReference>
<evidence type="ECO:0000313" key="7">
    <source>
        <dbReference type="Proteomes" id="UP000265427"/>
    </source>
</evidence>
<dbReference type="InterPro" id="IPR018376">
    <property type="entry name" value="Enoyl-CoA_hyd/isom_CS"/>
</dbReference>
<evidence type="ECO:0000256" key="2">
    <source>
        <dbReference type="ARBA" id="ARBA00023239"/>
    </source>
</evidence>
<dbReference type="FunFam" id="1.10.12.10:FF:000001">
    <property type="entry name" value="Probable enoyl-CoA hydratase, mitochondrial"/>
    <property type="match status" value="1"/>
</dbReference>
<feature type="compositionally biased region" description="Low complexity" evidence="4">
    <location>
        <begin position="46"/>
        <end position="56"/>
    </location>
</feature>
<dbReference type="Gene3D" id="3.90.226.10">
    <property type="entry name" value="2-enoyl-CoA Hydratase, Chain A, domain 1"/>
    <property type="match status" value="1"/>
</dbReference>
<evidence type="ECO:0000256" key="1">
    <source>
        <dbReference type="ARBA" id="ARBA00005254"/>
    </source>
</evidence>
<comment type="similarity">
    <text evidence="1 3">Belongs to the enoyl-CoA hydratase/isomerase family.</text>
</comment>
<proteinExistence type="inferred from homology"/>
<dbReference type="Proteomes" id="UP000265427">
    <property type="component" value="Unassembled WGS sequence"/>
</dbReference>
<accession>A0A397CDR9</accession>
<evidence type="ECO:0000256" key="3">
    <source>
        <dbReference type="RuleBase" id="RU003707"/>
    </source>
</evidence>
<dbReference type="EMBL" id="QUTD01010167">
    <property type="protein sequence ID" value="RHY41441.1"/>
    <property type="molecule type" value="Genomic_DNA"/>
</dbReference>
<protein>
    <recommendedName>
        <fullName evidence="9">Enoyl-CoA hydratase</fullName>
    </recommendedName>
</protein>
<evidence type="ECO:0000256" key="4">
    <source>
        <dbReference type="SAM" id="MobiDB-lite"/>
    </source>
</evidence>
<dbReference type="GO" id="GO:0005739">
    <property type="term" value="C:mitochondrion"/>
    <property type="evidence" value="ECO:0007669"/>
    <property type="project" value="TreeGrafter"/>
</dbReference>
<dbReference type="VEuPathDB" id="FungiDB:H257_04446"/>
<sequence length="365" mass="39801">MVIGRPREVASGLKHTTKRVLRRQMTAISWEWLTPEPIKPSPPPTTKATPPVAAAANEQPNQDTNTSPARGDKSPGPHRSSILVWLRLGMPYHLKLNMLEKYGSHDGAGALHTAIDLWEAATDMVVLREALVVVRILGIITLNRPKQLNALCDGLINELNAEAKNFDKDPNISAIIEMATREFIEVYNTTMFANWGDIAKIQKPVIAAVNGFALGGGCELAMLCDMIIAGDTAKFGQPEIKLGTIPGCGGTQRLIRAIGKSKAMHLILTGDLIDAHQAERDGLVAKVVPAANLLDEALAVANKIATYSQPITRMAKEAVNASYEMSLQESVKYEARLFYGSFATHDQKEGMAAFVEKRKPNFKNE</sequence>
<feature type="region of interest" description="Disordered" evidence="4">
    <location>
        <begin position="32"/>
        <end position="77"/>
    </location>
</feature>
<dbReference type="PROSITE" id="PS00166">
    <property type="entry name" value="ENOYL_COA_HYDRATASE"/>
    <property type="match status" value="1"/>
</dbReference>
<comment type="caution">
    <text evidence="6">The sequence shown here is derived from an EMBL/GenBank/DDBJ whole genome shotgun (WGS) entry which is preliminary data.</text>
</comment>
<dbReference type="CDD" id="cd06558">
    <property type="entry name" value="crotonase-like"/>
    <property type="match status" value="1"/>
</dbReference>
<evidence type="ECO:0000313" key="8">
    <source>
        <dbReference type="Proteomes" id="UP000266643"/>
    </source>
</evidence>
<dbReference type="EMBL" id="QUSZ01004175">
    <property type="protein sequence ID" value="RHY15550.1"/>
    <property type="molecule type" value="Genomic_DNA"/>
</dbReference>
<dbReference type="SUPFAM" id="SSF52096">
    <property type="entry name" value="ClpP/crotonase"/>
    <property type="match status" value="1"/>
</dbReference>
<dbReference type="AlphaFoldDB" id="A0A397CDR9"/>
<reference evidence="7 8" key="1">
    <citation type="submission" date="2018-08" db="EMBL/GenBank/DDBJ databases">
        <title>Aphanomyces genome sequencing and annotation.</title>
        <authorList>
            <person name="Minardi D."/>
            <person name="Oidtmann B."/>
            <person name="Van Der Giezen M."/>
            <person name="Studholme D.J."/>
        </authorList>
    </citation>
    <scope>NUCLEOTIDE SEQUENCE [LARGE SCALE GENOMIC DNA]</scope>
    <source>
        <strain evidence="6 8">D2</strain>
        <strain evidence="5 7">Kv</strain>
    </source>
</reference>
<dbReference type="InterPro" id="IPR029045">
    <property type="entry name" value="ClpP/crotonase-like_dom_sf"/>
</dbReference>
<organism evidence="6 8">
    <name type="scientific">Aphanomyces astaci</name>
    <name type="common">Crayfish plague agent</name>
    <dbReference type="NCBI Taxonomy" id="112090"/>
    <lineage>
        <taxon>Eukaryota</taxon>
        <taxon>Sar</taxon>
        <taxon>Stramenopiles</taxon>
        <taxon>Oomycota</taxon>
        <taxon>Saprolegniomycetes</taxon>
        <taxon>Saprolegniales</taxon>
        <taxon>Verrucalvaceae</taxon>
        <taxon>Aphanomyces</taxon>
    </lineage>
</organism>
<feature type="compositionally biased region" description="Polar residues" evidence="4">
    <location>
        <begin position="58"/>
        <end position="68"/>
    </location>
</feature>
<evidence type="ECO:0008006" key="9">
    <source>
        <dbReference type="Google" id="ProtNLM"/>
    </source>
</evidence>
<gene>
    <name evidence="6" type="ORF">DYB30_005377</name>
    <name evidence="5" type="ORF">DYB36_008417</name>
</gene>
<dbReference type="VEuPathDB" id="FungiDB:H257_04445"/>
<evidence type="ECO:0000313" key="6">
    <source>
        <dbReference type="EMBL" id="RHY41441.1"/>
    </source>
</evidence>
<keyword evidence="2" id="KW-0456">Lyase</keyword>
<dbReference type="PANTHER" id="PTHR11941">
    <property type="entry name" value="ENOYL-COA HYDRATASE-RELATED"/>
    <property type="match status" value="1"/>
</dbReference>
<dbReference type="InterPro" id="IPR001753">
    <property type="entry name" value="Enoyl-CoA_hydra/iso"/>
</dbReference>
<name>A0A397CDR9_APHAT</name>
<dbReference type="GO" id="GO:0006635">
    <property type="term" value="P:fatty acid beta-oxidation"/>
    <property type="evidence" value="ECO:0007669"/>
    <property type="project" value="TreeGrafter"/>
</dbReference>
<dbReference type="InterPro" id="IPR014748">
    <property type="entry name" value="Enoyl-CoA_hydra_C"/>
</dbReference>